<evidence type="ECO:0000259" key="2">
    <source>
        <dbReference type="PROSITE" id="PS51902"/>
    </source>
</evidence>
<reference evidence="3" key="1">
    <citation type="submission" date="2025-08" db="UniProtKB">
        <authorList>
            <consortium name="Ensembl"/>
        </authorList>
    </citation>
    <scope>IDENTIFICATION</scope>
</reference>
<accession>A0A8B9UZM7</accession>
<organism evidence="3 4">
    <name type="scientific">Anas zonorhyncha</name>
    <name type="common">Eastern spot-billed duck</name>
    <dbReference type="NCBI Taxonomy" id="75864"/>
    <lineage>
        <taxon>Eukaryota</taxon>
        <taxon>Metazoa</taxon>
        <taxon>Chordata</taxon>
        <taxon>Craniata</taxon>
        <taxon>Vertebrata</taxon>
        <taxon>Euteleostomi</taxon>
        <taxon>Archelosauria</taxon>
        <taxon>Archosauria</taxon>
        <taxon>Dinosauria</taxon>
        <taxon>Saurischia</taxon>
        <taxon>Theropoda</taxon>
        <taxon>Coelurosauria</taxon>
        <taxon>Aves</taxon>
        <taxon>Neognathae</taxon>
        <taxon>Galloanserae</taxon>
        <taxon>Anseriformes</taxon>
        <taxon>Anatidae</taxon>
        <taxon>Anatinae</taxon>
        <taxon>Anas</taxon>
    </lineage>
</organism>
<dbReference type="GO" id="GO:0046983">
    <property type="term" value="F:protein dimerization activity"/>
    <property type="evidence" value="ECO:0007669"/>
    <property type="project" value="InterPro"/>
</dbReference>
<feature type="domain" description="ClpX-type ZB" evidence="2">
    <location>
        <begin position="72"/>
        <end position="125"/>
    </location>
</feature>
<dbReference type="GO" id="GO:0008270">
    <property type="term" value="F:zinc ion binding"/>
    <property type="evidence" value="ECO:0007669"/>
    <property type="project" value="InterPro"/>
</dbReference>
<dbReference type="Ensembl" id="ENSAZOT00000016315.1">
    <property type="protein sequence ID" value="ENSAZOP00000015177.1"/>
    <property type="gene ID" value="ENSAZOG00000009841.1"/>
</dbReference>
<keyword evidence="4" id="KW-1185">Reference proteome</keyword>
<dbReference type="Pfam" id="PF26040">
    <property type="entry name" value="Zn_ribbon_CLPX_N"/>
    <property type="match status" value="1"/>
</dbReference>
<evidence type="ECO:0000313" key="4">
    <source>
        <dbReference type="Proteomes" id="UP000694549"/>
    </source>
</evidence>
<dbReference type="InterPro" id="IPR059188">
    <property type="entry name" value="Znf_CLPX-like"/>
</dbReference>
<feature type="compositionally biased region" description="Basic and acidic residues" evidence="1">
    <location>
        <begin position="48"/>
        <end position="62"/>
    </location>
</feature>
<evidence type="ECO:0000313" key="3">
    <source>
        <dbReference type="Ensembl" id="ENSAZOP00000015177.1"/>
    </source>
</evidence>
<dbReference type="AlphaFoldDB" id="A0A8B9UZM7"/>
<proteinExistence type="predicted"/>
<name>A0A8B9UZM7_9AVES</name>
<dbReference type="PROSITE" id="PS51902">
    <property type="entry name" value="CLPX_ZB"/>
    <property type="match status" value="1"/>
</dbReference>
<dbReference type="Proteomes" id="UP000694549">
    <property type="component" value="Unplaced"/>
</dbReference>
<reference evidence="3" key="2">
    <citation type="submission" date="2025-09" db="UniProtKB">
        <authorList>
            <consortium name="Ensembl"/>
        </authorList>
    </citation>
    <scope>IDENTIFICATION</scope>
</reference>
<evidence type="ECO:0000256" key="1">
    <source>
        <dbReference type="SAM" id="MobiDB-lite"/>
    </source>
</evidence>
<sequence>MFSFVGITCGRTRVPVLGKLGTFETCSLKRIPLRNFSETPAYFASKDGASKDSSGEGSKKSVGEGGGKKSSSGSSGKGGNQLRCPKCGDLCTHVETFVSSTRFVKCEKCHHFFVVLSEADTKKSIIKEPESAAEAVKLAFQQKPPPPPKKVQFLITCRHDLVI</sequence>
<protein>
    <recommendedName>
        <fullName evidence="2">ClpX-type ZB domain-containing protein</fullName>
    </recommendedName>
</protein>
<feature type="region of interest" description="Disordered" evidence="1">
    <location>
        <begin position="46"/>
        <end position="83"/>
    </location>
</feature>
<dbReference type="InterPro" id="IPR059067">
    <property type="entry name" value="Znf_ribbon_CLPX-like"/>
</dbReference>